<evidence type="ECO:0000256" key="1">
    <source>
        <dbReference type="ARBA" id="ARBA00001913"/>
    </source>
</evidence>
<dbReference type="GO" id="GO:0005975">
    <property type="term" value="P:carbohydrate metabolic process"/>
    <property type="evidence" value="ECO:0007669"/>
    <property type="project" value="InterPro"/>
</dbReference>
<dbReference type="InterPro" id="IPR050546">
    <property type="entry name" value="Glycosyl_Hydrlase_16"/>
</dbReference>
<evidence type="ECO:0000256" key="5">
    <source>
        <dbReference type="ARBA" id="ARBA00022737"/>
    </source>
</evidence>
<proteinExistence type="inferred from homology"/>
<evidence type="ECO:0000256" key="4">
    <source>
        <dbReference type="ARBA" id="ARBA00022525"/>
    </source>
</evidence>
<keyword evidence="4" id="KW-0964">Secreted</keyword>
<dbReference type="GO" id="GO:0005615">
    <property type="term" value="C:extracellular space"/>
    <property type="evidence" value="ECO:0007669"/>
    <property type="project" value="InterPro"/>
</dbReference>
<dbReference type="KEGG" id="rtu:PR017_21585"/>
<keyword evidence="5" id="KW-0677">Repeat</keyword>
<dbReference type="PANTHER" id="PTHR10963:SF55">
    <property type="entry name" value="GLYCOSIDE HYDROLASE FAMILY 16 PROTEIN"/>
    <property type="match status" value="1"/>
</dbReference>
<dbReference type="InterPro" id="IPR000757">
    <property type="entry name" value="Beta-glucanase-like"/>
</dbReference>
<dbReference type="InterPro" id="IPR013320">
    <property type="entry name" value="ConA-like_dom_sf"/>
</dbReference>
<geneLocation type="plasmid" evidence="7 8">
    <name>pRt1078</name>
</geneLocation>
<evidence type="ECO:0000259" key="6">
    <source>
        <dbReference type="PROSITE" id="PS51762"/>
    </source>
</evidence>
<reference evidence="8" key="2">
    <citation type="journal article" date="2023" name="MicrobiologyOpen">
        <title>Genomics of the tumorigenes clade of the family Rhizobiaceae and description of Rhizobium rhododendri sp. nov.</title>
        <authorList>
            <person name="Kuzmanovic N."/>
            <person name="diCenzo G.C."/>
            <person name="Bunk B."/>
            <person name="Sproeer C."/>
            <person name="Fruehling A."/>
            <person name="Neumann-Schaal M."/>
            <person name="Overmann J."/>
            <person name="Smalla K."/>
        </authorList>
    </citation>
    <scope>NUCLEOTIDE SEQUENCE [LARGE SCALE GENOMIC DNA]</scope>
    <source>
        <strain evidence="8">1078</strain>
        <plasmid evidence="8">pRt1078</plasmid>
    </source>
</reference>
<dbReference type="CDD" id="cd08023">
    <property type="entry name" value="GH16_laminarinase_like"/>
    <property type="match status" value="1"/>
</dbReference>
<dbReference type="SUPFAM" id="SSF49899">
    <property type="entry name" value="Concanavalin A-like lectins/glucanases"/>
    <property type="match status" value="1"/>
</dbReference>
<name>A0AAF1KAP4_9HYPH</name>
<dbReference type="PRINTS" id="PR00313">
    <property type="entry name" value="CABNDNGRPT"/>
</dbReference>
<dbReference type="InterPro" id="IPR013858">
    <property type="entry name" value="Peptidase_M10B_C"/>
</dbReference>
<dbReference type="InterPro" id="IPR011049">
    <property type="entry name" value="Serralysin-like_metalloprot_C"/>
</dbReference>
<dbReference type="Pfam" id="PF00353">
    <property type="entry name" value="HemolysinCabind"/>
    <property type="match status" value="11"/>
</dbReference>
<dbReference type="InterPro" id="IPR018511">
    <property type="entry name" value="Hemolysin-typ_Ca-bd_CS"/>
</dbReference>
<dbReference type="SUPFAM" id="SSF51120">
    <property type="entry name" value="beta-Roll"/>
    <property type="match status" value="7"/>
</dbReference>
<evidence type="ECO:0000256" key="2">
    <source>
        <dbReference type="ARBA" id="ARBA00004613"/>
    </source>
</evidence>
<feature type="domain" description="GH16" evidence="6">
    <location>
        <begin position="192"/>
        <end position="447"/>
    </location>
</feature>
<sequence>MAASNSGVKQWATFSGQTLIGTGFADTLGGINGAVTLVGGSGNDTYYSYSALNVIQEETGGGNDLVITSKNYTLGSNLENLQLTGDNTYGIGNALDNVITGGAGHQQLYGAGGNDVMTGGAGSDTFIVRVGGGSDIITDFEAGALGSDVIQLGSYGFTSFQSLSSHMSQVGNNVVIQLNAGETLTLSNHKLADFAANDFQYALDTTKLTQTFADEFNGVSLQADGGTWRTSFHDGASGRLHGDESQVYMDKDYLGLGINPFSTTNGVLTIHAESASAAVKQSTGEDFTSGMLSSRGTFSQTYGYFEIRAEMPSETGTWPAFWLLPANGSWPPELDVFETLGKDTSSAILTAHSNADGTHTMAGISSWVGDVSAGMHTYGVLWTKTDLVWYIDGEEVFRTATPPDMNQPMYMVTNLAIGGAWGGDTDANFTGADMQIDYIHAYQLHDQMGIPNVVTSDTFSLTLDAVANSLVLTGNLNINGTGNALNNTLTGNTGNNVLDGGLGADRMIGGAGNDTYYVDNVGDTITEWSTGGIDSVYSSIDLKLADNVENLTLLGTSNLNATGNWLNNVLTGNAGNNILDGSVGADTMIGGAGNDTYYVDNAGDTITEWSAGGIDSVYASVSHTLENNVENLTLTGLANINATGNWLSNTLIGNGGNNVLDGGSGADTLIGGGGSDAYYVDNAGDIVTELAGGGTDTVYSSISYALGANVENLTLTAGWNTSGTGNELNNTLTGNTGNNVLDGGLGADRMIGGAGNDTYYVDNVGDTITEWSTGGIDSVYSSIDLKLADNVENLTLLGTSNLNATGNWLNNVLTGNAGNNILDGSVGADTMIGGAGNDTYYVDNAGDTITEWSAGGIDSVYASVSHTLENNVENLTLTGLANINATGNWLSNTLIGNGGNNVLDGGSGADTLIGGGGSDAYYVDNAGDIVTELAGGGTDTVYSSISYALGANVENLTLTAGWNTSGTGNELNNTLTGNTGNNVLDGGLGADRMIGGAGNDTYYVDNVGDVVTELAGGGNDTVYSSVAYTLGDDVENLTLTGTGNMTATGNTLANILNGNDGDNILNGGAGADTMIGGAGNDTYYVDNAGDTITEWSTGGIDSVYSSVSHTLENNVENLTLTGGGAINAVGNGNNNLLTGNAGNNELSGGGGRDVLIGGLGADILTGGAGNDTFKYNSVLESSANNRDIISDFTRGDIIDFSSITDHKLSFIYTNAFSGTAGEVQVTASGTGSMVSIDINGDHIADSQIYLSNVSVTSLHADGSDFLL</sequence>
<comment type="similarity">
    <text evidence="3">Belongs to the glycosyl hydrolase 16 family.</text>
</comment>
<dbReference type="PROSITE" id="PS00330">
    <property type="entry name" value="HEMOLYSIN_CALCIUM"/>
    <property type="match status" value="1"/>
</dbReference>
<dbReference type="PROSITE" id="PS51762">
    <property type="entry name" value="GH16_2"/>
    <property type="match status" value="1"/>
</dbReference>
<evidence type="ECO:0000313" key="8">
    <source>
        <dbReference type="Proteomes" id="UP000249499"/>
    </source>
</evidence>
<evidence type="ECO:0000256" key="3">
    <source>
        <dbReference type="ARBA" id="ARBA00006865"/>
    </source>
</evidence>
<accession>A0AAF1KAP4</accession>
<dbReference type="GO" id="GO:0005509">
    <property type="term" value="F:calcium ion binding"/>
    <property type="evidence" value="ECO:0007669"/>
    <property type="project" value="InterPro"/>
</dbReference>
<keyword evidence="7" id="KW-0614">Plasmid</keyword>
<protein>
    <submittedName>
        <fullName evidence="7">Family 16 glycosylhydrolase</fullName>
    </submittedName>
</protein>
<dbReference type="Gene3D" id="2.60.120.200">
    <property type="match status" value="1"/>
</dbReference>
<dbReference type="RefSeq" id="WP_111218137.1">
    <property type="nucleotide sequence ID" value="NZ_CP117256.1"/>
</dbReference>
<dbReference type="Pfam" id="PF08548">
    <property type="entry name" value="Peptidase_M10_C"/>
    <property type="match status" value="1"/>
</dbReference>
<dbReference type="EMBL" id="CP117256">
    <property type="protein sequence ID" value="WFR97759.1"/>
    <property type="molecule type" value="Genomic_DNA"/>
</dbReference>
<gene>
    <name evidence="7" type="ORF">PR017_21585</name>
</gene>
<dbReference type="InterPro" id="IPR001343">
    <property type="entry name" value="Hemolysn_Ca-bd"/>
</dbReference>
<organism evidence="7 8">
    <name type="scientific">Rhizobium tumorigenes</name>
    <dbReference type="NCBI Taxonomy" id="2041385"/>
    <lineage>
        <taxon>Bacteria</taxon>
        <taxon>Pseudomonadati</taxon>
        <taxon>Pseudomonadota</taxon>
        <taxon>Alphaproteobacteria</taxon>
        <taxon>Hyphomicrobiales</taxon>
        <taxon>Rhizobiaceae</taxon>
        <taxon>Rhizobium/Agrobacterium group</taxon>
        <taxon>Rhizobium</taxon>
    </lineage>
</organism>
<reference evidence="7 8" key="1">
    <citation type="journal article" date="2018" name="Sci. Rep.">
        <title>Rhizobium tumorigenes sp. nov., a novel plant tumorigenic bacterium isolated from cane gall tumors on thornless blackberry.</title>
        <authorList>
            <person name="Kuzmanovi N."/>
            <person name="Smalla K."/>
            <person name="Gronow S."/>
            <person name="PuBawska J."/>
        </authorList>
    </citation>
    <scope>NUCLEOTIDE SEQUENCE [LARGE SCALE GENOMIC DNA]</scope>
    <source>
        <strain evidence="7 8">1078</strain>
    </source>
</reference>
<dbReference type="Pfam" id="PF00722">
    <property type="entry name" value="Glyco_hydro_16"/>
    <property type="match status" value="1"/>
</dbReference>
<comment type="cofactor">
    <cofactor evidence="1">
        <name>Ca(2+)</name>
        <dbReference type="ChEBI" id="CHEBI:29108"/>
    </cofactor>
</comment>
<dbReference type="Gene3D" id="2.150.10.10">
    <property type="entry name" value="Serralysin-like metalloprotease, C-terminal"/>
    <property type="match status" value="5"/>
</dbReference>
<dbReference type="AlphaFoldDB" id="A0AAF1KAP4"/>
<comment type="subcellular location">
    <subcellularLocation>
        <location evidence="2">Secreted</location>
    </subcellularLocation>
</comment>
<evidence type="ECO:0000313" key="7">
    <source>
        <dbReference type="EMBL" id="WFR97759.1"/>
    </source>
</evidence>
<dbReference type="PANTHER" id="PTHR10963">
    <property type="entry name" value="GLYCOSYL HYDROLASE-RELATED"/>
    <property type="match status" value="1"/>
</dbReference>
<keyword evidence="8" id="KW-1185">Reference proteome</keyword>
<dbReference type="GO" id="GO:0004553">
    <property type="term" value="F:hydrolase activity, hydrolyzing O-glycosyl compounds"/>
    <property type="evidence" value="ECO:0007669"/>
    <property type="project" value="InterPro"/>
</dbReference>
<dbReference type="Proteomes" id="UP000249499">
    <property type="component" value="Plasmid pRt1078"/>
</dbReference>